<evidence type="ECO:0000256" key="2">
    <source>
        <dbReference type="ARBA" id="ARBA00022448"/>
    </source>
</evidence>
<reference evidence="10 11" key="1">
    <citation type="submission" date="2018-08" db="EMBL/GenBank/DDBJ databases">
        <title>Comparative genomics of wild bee and flower associated Lactobacillus reveals potential adaptation to the bee host.</title>
        <authorList>
            <person name="Vuong H.Q."/>
            <person name="Mcfrederick Q.S."/>
        </authorList>
    </citation>
    <scope>NUCLEOTIDE SEQUENCE [LARGE SCALE GENOMIC DNA]</scope>
    <source>
        <strain evidence="10 11">HV_13</strain>
    </source>
</reference>
<feature type="transmembrane region" description="Helical" evidence="9">
    <location>
        <begin position="12"/>
        <end position="31"/>
    </location>
</feature>
<comment type="caution">
    <text evidence="10">The sequence shown here is derived from an EMBL/GenBank/DDBJ whole genome shotgun (WGS) entry which is preliminary data.</text>
</comment>
<dbReference type="Pfam" id="PF01741">
    <property type="entry name" value="MscL"/>
    <property type="match status" value="1"/>
</dbReference>
<sequence>MFKDFKAFLSRGSVVDLAVGVIIGSAFTAIVKSLTTDLINPFLGLFLGQINLSGLVFSVGSAQFKVGSFIEAIINFIIIAFIIFLMVRAFNKLTKRDTSAKESKTDALLGEIRDLLKDEKK</sequence>
<keyword evidence="7 9" id="KW-0472">Membrane</keyword>
<keyword evidence="3 9" id="KW-1003">Cell membrane</keyword>
<dbReference type="Gene3D" id="1.10.1200.120">
    <property type="entry name" value="Large-conductance mechanosensitive channel, MscL, domain 1"/>
    <property type="match status" value="1"/>
</dbReference>
<evidence type="ECO:0000256" key="1">
    <source>
        <dbReference type="ARBA" id="ARBA00004141"/>
    </source>
</evidence>
<protein>
    <recommendedName>
        <fullName evidence="9">Large-conductance mechanosensitive channel</fullName>
    </recommendedName>
</protein>
<accession>A0ABY2YWY2</accession>
<dbReference type="NCBIfam" id="TIGR00220">
    <property type="entry name" value="mscL"/>
    <property type="match status" value="1"/>
</dbReference>
<keyword evidence="8 9" id="KW-0407">Ion channel</keyword>
<keyword evidence="4 9" id="KW-0812">Transmembrane</keyword>
<keyword evidence="5 9" id="KW-1133">Transmembrane helix</keyword>
<evidence type="ECO:0000313" key="11">
    <source>
        <dbReference type="Proteomes" id="UP000777560"/>
    </source>
</evidence>
<keyword evidence="6 9" id="KW-0406">Ion transport</keyword>
<dbReference type="PANTHER" id="PTHR30266:SF2">
    <property type="entry name" value="LARGE-CONDUCTANCE MECHANOSENSITIVE CHANNEL"/>
    <property type="match status" value="1"/>
</dbReference>
<gene>
    <name evidence="9 10" type="primary">mscL</name>
    <name evidence="10" type="ORF">DY114_02165</name>
</gene>
<evidence type="ECO:0000256" key="9">
    <source>
        <dbReference type="HAMAP-Rule" id="MF_00115"/>
    </source>
</evidence>
<evidence type="ECO:0000256" key="6">
    <source>
        <dbReference type="ARBA" id="ARBA00023065"/>
    </source>
</evidence>
<dbReference type="PANTHER" id="PTHR30266">
    <property type="entry name" value="MECHANOSENSITIVE CHANNEL MSCL"/>
    <property type="match status" value="1"/>
</dbReference>
<dbReference type="InterPro" id="IPR036019">
    <property type="entry name" value="MscL_channel"/>
</dbReference>
<dbReference type="Proteomes" id="UP000777560">
    <property type="component" value="Unassembled WGS sequence"/>
</dbReference>
<comment type="similarity">
    <text evidence="9">Belongs to the MscL family.</text>
</comment>
<keyword evidence="2 9" id="KW-0813">Transport</keyword>
<dbReference type="PRINTS" id="PR01264">
    <property type="entry name" value="MECHCHANNEL"/>
</dbReference>
<evidence type="ECO:0000256" key="5">
    <source>
        <dbReference type="ARBA" id="ARBA00022989"/>
    </source>
</evidence>
<evidence type="ECO:0000256" key="8">
    <source>
        <dbReference type="ARBA" id="ARBA00023303"/>
    </source>
</evidence>
<keyword evidence="11" id="KW-1185">Reference proteome</keyword>
<dbReference type="InterPro" id="IPR037673">
    <property type="entry name" value="MSC/AndL"/>
</dbReference>
<dbReference type="HAMAP" id="MF_00115">
    <property type="entry name" value="MscL"/>
    <property type="match status" value="1"/>
</dbReference>
<comment type="subunit">
    <text evidence="9">Homopentamer.</text>
</comment>
<name>A0ABY2YWY2_9LACO</name>
<feature type="transmembrane region" description="Helical" evidence="9">
    <location>
        <begin position="38"/>
        <end position="60"/>
    </location>
</feature>
<evidence type="ECO:0000256" key="4">
    <source>
        <dbReference type="ARBA" id="ARBA00022692"/>
    </source>
</evidence>
<evidence type="ECO:0000256" key="3">
    <source>
        <dbReference type="ARBA" id="ARBA00022475"/>
    </source>
</evidence>
<dbReference type="SUPFAM" id="SSF81330">
    <property type="entry name" value="Gated mechanosensitive channel"/>
    <property type="match status" value="1"/>
</dbReference>
<evidence type="ECO:0000313" key="10">
    <source>
        <dbReference type="EMBL" id="TPR25426.1"/>
    </source>
</evidence>
<dbReference type="EMBL" id="QUAV01000002">
    <property type="protein sequence ID" value="TPR25426.1"/>
    <property type="molecule type" value="Genomic_DNA"/>
</dbReference>
<dbReference type="RefSeq" id="WP_105955894.1">
    <property type="nucleotide sequence ID" value="NZ_BAABXB010000185.1"/>
</dbReference>
<feature type="transmembrane region" description="Helical" evidence="9">
    <location>
        <begin position="66"/>
        <end position="87"/>
    </location>
</feature>
<proteinExistence type="inferred from homology"/>
<comment type="function">
    <text evidence="9">Channel that opens in response to stretch forces in the membrane lipid bilayer. May participate in the regulation of osmotic pressure changes within the cell.</text>
</comment>
<dbReference type="InterPro" id="IPR001185">
    <property type="entry name" value="MS_channel"/>
</dbReference>
<organism evidence="10 11">
    <name type="scientific">Apilactobacillus micheneri</name>
    <dbReference type="NCBI Taxonomy" id="1899430"/>
    <lineage>
        <taxon>Bacteria</taxon>
        <taxon>Bacillati</taxon>
        <taxon>Bacillota</taxon>
        <taxon>Bacilli</taxon>
        <taxon>Lactobacillales</taxon>
        <taxon>Lactobacillaceae</taxon>
        <taxon>Apilactobacillus</taxon>
    </lineage>
</organism>
<comment type="subcellular location">
    <subcellularLocation>
        <location evidence="9">Cell membrane</location>
        <topology evidence="9">Multi-pass membrane protein</topology>
    </subcellularLocation>
    <subcellularLocation>
        <location evidence="1">Membrane</location>
        <topology evidence="1">Multi-pass membrane protein</topology>
    </subcellularLocation>
</comment>
<evidence type="ECO:0000256" key="7">
    <source>
        <dbReference type="ARBA" id="ARBA00023136"/>
    </source>
</evidence>